<protein>
    <recommendedName>
        <fullName evidence="11">Potassium-transporting ATPase KdpC subunit</fullName>
    </recommendedName>
    <alternativeName>
        <fullName evidence="11">ATP phosphohydrolase [potassium-transporting] C chain</fullName>
    </alternativeName>
    <alternativeName>
        <fullName evidence="11">Potassium-binding and translocating subunit C</fullName>
    </alternativeName>
    <alternativeName>
        <fullName evidence="11">Potassium-translocating ATPase C chain</fullName>
    </alternativeName>
</protein>
<keyword evidence="10 11" id="KW-0472">Membrane</keyword>
<keyword evidence="1 11" id="KW-0813">Transport</keyword>
<keyword evidence="5 11" id="KW-0547">Nucleotide-binding</keyword>
<dbReference type="InterPro" id="IPR003820">
    <property type="entry name" value="KdpC"/>
</dbReference>
<evidence type="ECO:0000313" key="12">
    <source>
        <dbReference type="EMBL" id="OQP86639.1"/>
    </source>
</evidence>
<keyword evidence="3 11" id="KW-0633">Potassium transport</keyword>
<dbReference type="EMBL" id="MSPX01000006">
    <property type="protein sequence ID" value="OQP86639.1"/>
    <property type="molecule type" value="Genomic_DNA"/>
</dbReference>
<evidence type="ECO:0000256" key="3">
    <source>
        <dbReference type="ARBA" id="ARBA00022538"/>
    </source>
</evidence>
<evidence type="ECO:0000256" key="6">
    <source>
        <dbReference type="ARBA" id="ARBA00022840"/>
    </source>
</evidence>
<keyword evidence="7 11" id="KW-0630">Potassium</keyword>
<evidence type="ECO:0000313" key="13">
    <source>
        <dbReference type="Proteomes" id="UP000192652"/>
    </source>
</evidence>
<comment type="caution">
    <text evidence="12">The sequence shown here is derived from an EMBL/GenBank/DDBJ whole genome shotgun (WGS) entry which is preliminary data.</text>
</comment>
<evidence type="ECO:0000256" key="11">
    <source>
        <dbReference type="HAMAP-Rule" id="MF_00276"/>
    </source>
</evidence>
<dbReference type="Proteomes" id="UP000192652">
    <property type="component" value="Unassembled WGS sequence"/>
</dbReference>
<evidence type="ECO:0000256" key="5">
    <source>
        <dbReference type="ARBA" id="ARBA00022741"/>
    </source>
</evidence>
<keyword evidence="2 11" id="KW-1003">Cell membrane</keyword>
<comment type="function">
    <text evidence="11">Part of the high-affinity ATP-driven potassium transport (or Kdp) system, which catalyzes the hydrolysis of ATP coupled with the electrogenic transport of potassium into the cytoplasm. This subunit acts as a catalytic chaperone that increases the ATP-binding affinity of the ATP-hydrolyzing subunit KdpB by the formation of a transient KdpB/KdpC/ATP ternary complex.</text>
</comment>
<comment type="similarity">
    <text evidence="11">Belongs to the KdpC family.</text>
</comment>
<organism evidence="12 13">
    <name type="scientific">Xaviernesmea rhizosphaerae</name>
    <dbReference type="NCBI Taxonomy" id="1672749"/>
    <lineage>
        <taxon>Bacteria</taxon>
        <taxon>Pseudomonadati</taxon>
        <taxon>Pseudomonadota</taxon>
        <taxon>Alphaproteobacteria</taxon>
        <taxon>Hyphomicrobiales</taxon>
        <taxon>Rhizobiaceae</taxon>
        <taxon>Rhizobium/Agrobacterium group</taxon>
        <taxon>Xaviernesmea</taxon>
    </lineage>
</organism>
<evidence type="ECO:0000256" key="7">
    <source>
        <dbReference type="ARBA" id="ARBA00022958"/>
    </source>
</evidence>
<proteinExistence type="inferred from homology"/>
<dbReference type="PANTHER" id="PTHR30042">
    <property type="entry name" value="POTASSIUM-TRANSPORTING ATPASE C CHAIN"/>
    <property type="match status" value="1"/>
</dbReference>
<evidence type="ECO:0000256" key="2">
    <source>
        <dbReference type="ARBA" id="ARBA00022475"/>
    </source>
</evidence>
<keyword evidence="13" id="KW-1185">Reference proteome</keyword>
<gene>
    <name evidence="11" type="primary">kdpC</name>
    <name evidence="12" type="ORF">BTR14_09325</name>
</gene>
<evidence type="ECO:0000256" key="8">
    <source>
        <dbReference type="ARBA" id="ARBA00022989"/>
    </source>
</evidence>
<accession>A0ABX3PED7</accession>
<evidence type="ECO:0000256" key="4">
    <source>
        <dbReference type="ARBA" id="ARBA00022692"/>
    </source>
</evidence>
<reference evidence="12 13" key="1">
    <citation type="journal article" date="2017" name="Antonie Van Leeuwenhoek">
        <title>Rhizobium rhizosphaerae sp. nov., a novel species isolated from rice rhizosphere.</title>
        <authorList>
            <person name="Zhao J.J."/>
            <person name="Zhang J."/>
            <person name="Zhang R.J."/>
            <person name="Zhang C.W."/>
            <person name="Yin H.Q."/>
            <person name="Zhang X.X."/>
        </authorList>
    </citation>
    <scope>NUCLEOTIDE SEQUENCE [LARGE SCALE GENOMIC DNA]</scope>
    <source>
        <strain evidence="12 13">RD15</strain>
    </source>
</reference>
<name>A0ABX3PED7_9HYPH</name>
<dbReference type="NCBIfam" id="TIGR00681">
    <property type="entry name" value="kdpC"/>
    <property type="match status" value="1"/>
</dbReference>
<dbReference type="RefSeq" id="WP_081175765.1">
    <property type="nucleotide sequence ID" value="NZ_MSPX01000006.1"/>
</dbReference>
<evidence type="ECO:0000256" key="9">
    <source>
        <dbReference type="ARBA" id="ARBA00023065"/>
    </source>
</evidence>
<dbReference type="NCBIfam" id="NF001454">
    <property type="entry name" value="PRK00315.1"/>
    <property type="match status" value="1"/>
</dbReference>
<dbReference type="PANTHER" id="PTHR30042:SF2">
    <property type="entry name" value="POTASSIUM-TRANSPORTING ATPASE KDPC SUBUNIT"/>
    <property type="match status" value="1"/>
</dbReference>
<keyword evidence="4 11" id="KW-0812">Transmembrane</keyword>
<dbReference type="NCBIfam" id="NF010603">
    <property type="entry name" value="PRK13999.1"/>
    <property type="match status" value="1"/>
</dbReference>
<dbReference type="HAMAP" id="MF_00276">
    <property type="entry name" value="KdpC"/>
    <property type="match status" value="1"/>
</dbReference>
<keyword evidence="8 11" id="KW-1133">Transmembrane helix</keyword>
<keyword evidence="6 11" id="KW-0067">ATP-binding</keyword>
<sequence length="203" mass="20843">MFKQLRPALVLLFATAAITGLVYPLAMTGIAQAVFPAQANGSLIEKDGTVIGSALIGQSFTSPRYFHGRPSATTGADPADATKSVPQPYNAANSMGSNLGPTSKALIDRVTAATAAARADNPDGVSADVPADLVTASGSGLDPHLTPQAAYWQVARVARARGLDEAAVRALVDSHIEARELGVLGEPVVNVLALNMALDALRS</sequence>
<dbReference type="PIRSF" id="PIRSF001296">
    <property type="entry name" value="K_ATPase_KdpC"/>
    <property type="match status" value="1"/>
</dbReference>
<evidence type="ECO:0000256" key="1">
    <source>
        <dbReference type="ARBA" id="ARBA00022448"/>
    </source>
</evidence>
<comment type="subunit">
    <text evidence="11">The system is composed of three essential subunits: KdpA, KdpB and KdpC.</text>
</comment>
<dbReference type="Pfam" id="PF02669">
    <property type="entry name" value="KdpC"/>
    <property type="match status" value="1"/>
</dbReference>
<evidence type="ECO:0000256" key="10">
    <source>
        <dbReference type="ARBA" id="ARBA00023136"/>
    </source>
</evidence>
<keyword evidence="9 11" id="KW-0406">Ion transport</keyword>
<comment type="subcellular location">
    <subcellularLocation>
        <location evidence="11">Cell membrane</location>
        <topology evidence="11">Single-pass membrane protein</topology>
    </subcellularLocation>
</comment>